<dbReference type="Pfam" id="PF06983">
    <property type="entry name" value="3-dmu-9_3-mt"/>
    <property type="match status" value="1"/>
</dbReference>
<dbReference type="EMBL" id="VSZS01000068">
    <property type="protein sequence ID" value="TYR29443.1"/>
    <property type="molecule type" value="Genomic_DNA"/>
</dbReference>
<dbReference type="SUPFAM" id="SSF54593">
    <property type="entry name" value="Glyoxalase/Bleomycin resistance protein/Dihydroxybiphenyl dioxygenase"/>
    <property type="match status" value="1"/>
</dbReference>
<dbReference type="AlphaFoldDB" id="A0A5D4GNA1"/>
<dbReference type="InterPro" id="IPR028973">
    <property type="entry name" value="PhnB-like"/>
</dbReference>
<dbReference type="PANTHER" id="PTHR33990">
    <property type="entry name" value="PROTEIN YJDN-RELATED"/>
    <property type="match status" value="1"/>
</dbReference>
<dbReference type="OrthoDB" id="9795306at2"/>
<dbReference type="InterPro" id="IPR029068">
    <property type="entry name" value="Glyas_Bleomycin-R_OHBP_Dase"/>
</dbReference>
<proteinExistence type="predicted"/>
<evidence type="ECO:0000259" key="1">
    <source>
        <dbReference type="Pfam" id="PF06983"/>
    </source>
</evidence>
<dbReference type="CDD" id="cd06588">
    <property type="entry name" value="PhnB_like"/>
    <property type="match status" value="1"/>
</dbReference>
<protein>
    <submittedName>
        <fullName evidence="2">VOC family protein</fullName>
    </submittedName>
</protein>
<evidence type="ECO:0000313" key="2">
    <source>
        <dbReference type="EMBL" id="TYR29443.1"/>
    </source>
</evidence>
<dbReference type="PANTHER" id="PTHR33990:SF1">
    <property type="entry name" value="PROTEIN YJDN"/>
    <property type="match status" value="1"/>
</dbReference>
<evidence type="ECO:0000313" key="3">
    <source>
        <dbReference type="Proteomes" id="UP000323258"/>
    </source>
</evidence>
<dbReference type="Proteomes" id="UP000323258">
    <property type="component" value="Unassembled WGS sequence"/>
</dbReference>
<reference evidence="2 3" key="2">
    <citation type="submission" date="2019-09" db="EMBL/GenBank/DDBJ databases">
        <title>Mesorhizobium sp. MaA-C15 isolated from Microcystis aeruginosa.</title>
        <authorList>
            <person name="Jeong S.E."/>
            <person name="Jin H.M."/>
            <person name="Jeon C.O."/>
        </authorList>
    </citation>
    <scope>NUCLEOTIDE SEQUENCE [LARGE SCALE GENOMIC DNA]</scope>
    <source>
        <strain evidence="2 3">MaA-C15</strain>
    </source>
</reference>
<name>A0A5D4GNA1_9HYPH</name>
<organism evidence="2 3">
    <name type="scientific">Neoaquamicrobium microcysteis</name>
    <dbReference type="NCBI Taxonomy" id="2682781"/>
    <lineage>
        <taxon>Bacteria</taxon>
        <taxon>Pseudomonadati</taxon>
        <taxon>Pseudomonadota</taxon>
        <taxon>Alphaproteobacteria</taxon>
        <taxon>Hyphomicrobiales</taxon>
        <taxon>Phyllobacteriaceae</taxon>
        <taxon>Neoaquamicrobium</taxon>
    </lineage>
</organism>
<comment type="caution">
    <text evidence="2">The sequence shown here is derived from an EMBL/GenBank/DDBJ whole genome shotgun (WGS) entry which is preliminary data.</text>
</comment>
<keyword evidence="3" id="KW-1185">Reference proteome</keyword>
<sequence>MHFIPYLSFDGNCREAFDFYAKVLDGEIKGIVTNGETPMAGEFSADEQDKVMNAYLVAEGAELMGADAPSHHPYSKPTGFTISIQLDDDARAERIFAALAEGGDIQMPMEGTFWARKFGMLVDRYGVPWMVNSGMIEQ</sequence>
<gene>
    <name evidence="2" type="ORF">FY036_21460</name>
</gene>
<dbReference type="Gene3D" id="3.10.180.10">
    <property type="entry name" value="2,3-Dihydroxybiphenyl 1,2-Dioxygenase, domain 1"/>
    <property type="match status" value="1"/>
</dbReference>
<accession>A0A5D4GNA1</accession>
<feature type="domain" description="PhnB-like" evidence="1">
    <location>
        <begin position="3"/>
        <end position="131"/>
    </location>
</feature>
<reference evidence="2 3" key="1">
    <citation type="submission" date="2019-08" db="EMBL/GenBank/DDBJ databases">
        <authorList>
            <person name="Seo Y.L."/>
        </authorList>
    </citation>
    <scope>NUCLEOTIDE SEQUENCE [LARGE SCALE GENOMIC DNA]</scope>
    <source>
        <strain evidence="2 3">MaA-C15</strain>
    </source>
</reference>
<dbReference type="RefSeq" id="WP_148916822.1">
    <property type="nucleotide sequence ID" value="NZ_VSZS01000068.1"/>
</dbReference>